<evidence type="ECO:0000313" key="2">
    <source>
        <dbReference type="Proteomes" id="UP000004947"/>
    </source>
</evidence>
<dbReference type="RefSeq" id="WP_007281070.1">
    <property type="nucleotide sequence ID" value="NZ_ABCK01000036.1"/>
</dbReference>
<dbReference type="AlphaFoldDB" id="A6DTC1"/>
<comment type="caution">
    <text evidence="1">The sequence shown here is derived from an EMBL/GenBank/DDBJ whole genome shotgun (WGS) entry which is preliminary data.</text>
</comment>
<keyword evidence="2" id="KW-1185">Reference proteome</keyword>
<proteinExistence type="predicted"/>
<evidence type="ECO:0000313" key="1">
    <source>
        <dbReference type="EMBL" id="EDM25101.1"/>
    </source>
</evidence>
<dbReference type="STRING" id="313628.LNTAR_02794"/>
<dbReference type="EMBL" id="ABCK01000036">
    <property type="protein sequence ID" value="EDM25101.1"/>
    <property type="molecule type" value="Genomic_DNA"/>
</dbReference>
<organism evidence="1 2">
    <name type="scientific">Lentisphaera araneosa HTCC2155</name>
    <dbReference type="NCBI Taxonomy" id="313628"/>
    <lineage>
        <taxon>Bacteria</taxon>
        <taxon>Pseudomonadati</taxon>
        <taxon>Lentisphaerota</taxon>
        <taxon>Lentisphaeria</taxon>
        <taxon>Lentisphaerales</taxon>
        <taxon>Lentisphaeraceae</taxon>
        <taxon>Lentisphaera</taxon>
    </lineage>
</organism>
<gene>
    <name evidence="1" type="ORF">LNTAR_02794</name>
</gene>
<sequence>MSFNIPTALKSLASAGSAISEISKWLKRSKGDSRALLSELKNNLTYLDLIVNDKIPIGEVIDKITCKEFLRLSKEGYNFNSLKDSKIPNYPSLKNTALASWTGKDTEDLVESIYDRINDLKIRYPLVCDKENYRWQIRVNNIRKRIWLLLRHVRQK</sequence>
<name>A6DTC1_9BACT</name>
<protein>
    <submittedName>
        <fullName evidence="1">Uncharacterized protein</fullName>
    </submittedName>
</protein>
<dbReference type="OrthoDB" id="7061891at2"/>
<dbReference type="Proteomes" id="UP000004947">
    <property type="component" value="Unassembled WGS sequence"/>
</dbReference>
<accession>A6DTC1</accession>
<reference evidence="1 2" key="1">
    <citation type="journal article" date="2010" name="J. Bacteriol.">
        <title>Genome sequence of Lentisphaera araneosa HTCC2155T, the type species of the order Lentisphaerales in the phylum Lentisphaerae.</title>
        <authorList>
            <person name="Thrash J.C."/>
            <person name="Cho J.C."/>
            <person name="Vergin K.L."/>
            <person name="Morris R.M."/>
            <person name="Giovannoni S.J."/>
        </authorList>
    </citation>
    <scope>NUCLEOTIDE SEQUENCE [LARGE SCALE GENOMIC DNA]</scope>
    <source>
        <strain evidence="1 2">HTCC2155</strain>
    </source>
</reference>
<dbReference type="eggNOG" id="ENOG502ZGF2">
    <property type="taxonomic scope" value="Bacteria"/>
</dbReference>